<reference evidence="3 4" key="1">
    <citation type="journal article" date="2017" name="Environ. Microbiol.">
        <title>Decay of the glycolytic pathway and adaptation to intranuclear parasitism within Enterocytozoonidae microsporidia.</title>
        <authorList>
            <person name="Wiredu Boakye D."/>
            <person name="Jaroenlak P."/>
            <person name="Prachumwat A."/>
            <person name="Williams T.A."/>
            <person name="Bateman K.S."/>
            <person name="Itsathitphaisarn O."/>
            <person name="Sritunyalucksana K."/>
            <person name="Paszkiewicz K.H."/>
            <person name="Moore K.A."/>
            <person name="Stentiford G.D."/>
            <person name="Williams B.A."/>
        </authorList>
    </citation>
    <scope>NUCLEOTIDE SEQUENCE [LARGE SCALE GENOMIC DNA]</scope>
    <source>
        <strain evidence="3 4">GB1</strain>
    </source>
</reference>
<dbReference type="SUPFAM" id="SSF63380">
    <property type="entry name" value="Riboflavin synthase domain-like"/>
    <property type="match status" value="1"/>
</dbReference>
<evidence type="ECO:0000256" key="1">
    <source>
        <dbReference type="ARBA" id="ARBA00022630"/>
    </source>
</evidence>
<dbReference type="GO" id="GO:0050660">
    <property type="term" value="F:flavin adenine dinucleotide binding"/>
    <property type="evidence" value="ECO:0007669"/>
    <property type="project" value="TreeGrafter"/>
</dbReference>
<dbReference type="Proteomes" id="UP000192639">
    <property type="component" value="Unassembled WGS sequence"/>
</dbReference>
<name>A0A1Y1S9L5_9MICR</name>
<sequence>MEFNTKLTVKNIQKIKCSWRSVYLITFNESLPFVPGDSLAIFAQNSRNKIKKIASLFKWTVTDELNDVDLDLFPRRSLLRDIKEHCSNKSALNQLLKDVRVYNEHVIKYNLEDIVRLFDIDQVPIETFLKHSDRIKPRNYTLINKSGESMKILVGIISKNNKLGHISELVENNEMNQVKMSGFIRKNKLLEKLQMTHFDREFVMICTGVGIAPFIAFDVNCTLNNPTVIYGYRNNDDNLINIFDINKDTLIVECKSSDGKRVTDSIDILRDRDVNVFICGNIKMQRDVFNRIMLVNRKLVDQKQVYFDSWM</sequence>
<dbReference type="GO" id="GO:0010181">
    <property type="term" value="F:FMN binding"/>
    <property type="evidence" value="ECO:0007669"/>
    <property type="project" value="TreeGrafter"/>
</dbReference>
<dbReference type="InterPro" id="IPR017938">
    <property type="entry name" value="Riboflavin_synthase-like_b-brl"/>
</dbReference>
<gene>
    <name evidence="3" type="ORF">ECANGB1_40</name>
</gene>
<comment type="caution">
    <text evidence="3">The sequence shown here is derived from an EMBL/GenBank/DDBJ whole genome shotgun (WGS) entry which is preliminary data.</text>
</comment>
<dbReference type="SUPFAM" id="SSF52343">
    <property type="entry name" value="Ferredoxin reductase-like, C-terminal NADP-linked domain"/>
    <property type="match status" value="1"/>
</dbReference>
<organism evidence="3 4">
    <name type="scientific">Enterospora canceri</name>
    <dbReference type="NCBI Taxonomy" id="1081671"/>
    <lineage>
        <taxon>Eukaryota</taxon>
        <taxon>Fungi</taxon>
        <taxon>Fungi incertae sedis</taxon>
        <taxon>Microsporidia</taxon>
        <taxon>Enterocytozoonidae</taxon>
        <taxon>Enterospora</taxon>
    </lineage>
</organism>
<dbReference type="EC" id="1.6.2.4" evidence="2"/>
<evidence type="ECO:0000313" key="3">
    <source>
        <dbReference type="EMBL" id="ORD94746.1"/>
    </source>
</evidence>
<dbReference type="Gene3D" id="1.20.990.10">
    <property type="entry name" value="NADPH-cytochrome p450 Reductase, Chain A, domain 3"/>
    <property type="match status" value="1"/>
</dbReference>
<protein>
    <recommendedName>
        <fullName evidence="2">NADPH--hemoprotein reductase</fullName>
        <ecNumber evidence="2">1.6.2.4</ecNumber>
    </recommendedName>
</protein>
<dbReference type="GO" id="GO:0003958">
    <property type="term" value="F:NADPH-hemoprotein reductase activity"/>
    <property type="evidence" value="ECO:0007669"/>
    <property type="project" value="UniProtKB-EC"/>
</dbReference>
<dbReference type="GO" id="GO:0005829">
    <property type="term" value="C:cytosol"/>
    <property type="evidence" value="ECO:0007669"/>
    <property type="project" value="TreeGrafter"/>
</dbReference>
<dbReference type="PANTHER" id="PTHR19384">
    <property type="entry name" value="NITRIC OXIDE SYNTHASE-RELATED"/>
    <property type="match status" value="1"/>
</dbReference>
<dbReference type="OrthoDB" id="1856718at2759"/>
<dbReference type="AlphaFoldDB" id="A0A1Y1S9L5"/>
<dbReference type="InterPro" id="IPR023173">
    <property type="entry name" value="NADPH_Cyt_P450_Rdtase_alpha"/>
</dbReference>
<proteinExistence type="predicted"/>
<dbReference type="InterPro" id="IPR039261">
    <property type="entry name" value="FNR_nucleotide-bd"/>
</dbReference>
<keyword evidence="4" id="KW-1185">Reference proteome</keyword>
<dbReference type="PANTHER" id="PTHR19384:SF17">
    <property type="entry name" value="NADPH--CYTOCHROME P450 REDUCTASE"/>
    <property type="match status" value="1"/>
</dbReference>
<accession>A0A1Y1S9L5</accession>
<dbReference type="EMBL" id="LWDP01000010">
    <property type="protein sequence ID" value="ORD94746.1"/>
    <property type="molecule type" value="Genomic_DNA"/>
</dbReference>
<dbReference type="Gene3D" id="3.40.50.80">
    <property type="entry name" value="Nucleotide-binding domain of ferredoxin-NADP reductase (FNR) module"/>
    <property type="match status" value="1"/>
</dbReference>
<evidence type="ECO:0000313" key="4">
    <source>
        <dbReference type="Proteomes" id="UP000192639"/>
    </source>
</evidence>
<dbReference type="VEuPathDB" id="MicrosporidiaDB:ECANGB1_40"/>
<evidence type="ECO:0000256" key="2">
    <source>
        <dbReference type="ARBA" id="ARBA00023797"/>
    </source>
</evidence>
<dbReference type="Gene3D" id="2.40.30.10">
    <property type="entry name" value="Translation factors"/>
    <property type="match status" value="1"/>
</dbReference>
<keyword evidence="1" id="KW-0285">Flavoprotein</keyword>